<accession>A0A8S3I5M8</accession>
<dbReference type="AlphaFoldDB" id="A0A8S3I5M8"/>
<sequence>RGLIFEETILKNVRKRLSKTTVLSQHRPDIRDLIEYAGKSYKYEIRDSKYTSRQILHQLVTNMPDLNRFRRLPTVLPPIMNREVDSPTRSKKPLSSTKTIKQKSSVKTFKTTLERGNCETINIPKRINYGSLPNIHEKFLSEELDFNFNNIKKSKYKTTDIIREQYFIDEEKKERELASAKPVSNRDDLVQLTKQSPSEEVDQSDEIPPLIKVLTSSHDSKQRINECKTTVLAIAKRRKDFLDE</sequence>
<protein>
    <submittedName>
        <fullName evidence="1">Uncharacterized protein</fullName>
    </submittedName>
</protein>
<gene>
    <name evidence="1" type="ORF">GIL414_LOCUS73395</name>
</gene>
<feature type="non-terminal residue" evidence="1">
    <location>
        <position position="244"/>
    </location>
</feature>
<reference evidence="1" key="1">
    <citation type="submission" date="2021-02" db="EMBL/GenBank/DDBJ databases">
        <authorList>
            <person name="Nowell W R."/>
        </authorList>
    </citation>
    <scope>NUCLEOTIDE SEQUENCE</scope>
</reference>
<feature type="non-terminal residue" evidence="1">
    <location>
        <position position="1"/>
    </location>
</feature>
<dbReference type="EMBL" id="CAJOBJ010338531">
    <property type="protein sequence ID" value="CAF5192196.1"/>
    <property type="molecule type" value="Genomic_DNA"/>
</dbReference>
<evidence type="ECO:0000313" key="1">
    <source>
        <dbReference type="EMBL" id="CAF5192196.1"/>
    </source>
</evidence>
<evidence type="ECO:0000313" key="2">
    <source>
        <dbReference type="Proteomes" id="UP000681720"/>
    </source>
</evidence>
<name>A0A8S3I5M8_9BILA</name>
<proteinExistence type="predicted"/>
<dbReference type="Proteomes" id="UP000681720">
    <property type="component" value="Unassembled WGS sequence"/>
</dbReference>
<comment type="caution">
    <text evidence="1">The sequence shown here is derived from an EMBL/GenBank/DDBJ whole genome shotgun (WGS) entry which is preliminary data.</text>
</comment>
<organism evidence="1 2">
    <name type="scientific">Rotaria magnacalcarata</name>
    <dbReference type="NCBI Taxonomy" id="392030"/>
    <lineage>
        <taxon>Eukaryota</taxon>
        <taxon>Metazoa</taxon>
        <taxon>Spiralia</taxon>
        <taxon>Gnathifera</taxon>
        <taxon>Rotifera</taxon>
        <taxon>Eurotatoria</taxon>
        <taxon>Bdelloidea</taxon>
        <taxon>Philodinida</taxon>
        <taxon>Philodinidae</taxon>
        <taxon>Rotaria</taxon>
    </lineage>
</organism>